<reference evidence="4 5" key="1">
    <citation type="submission" date="2016-09" db="EMBL/GenBank/DDBJ databases">
        <authorList>
            <person name="Capua I."/>
            <person name="De Benedictis P."/>
            <person name="Joannis T."/>
            <person name="Lombin L.H."/>
            <person name="Cattoli G."/>
        </authorList>
    </citation>
    <scope>NUCLEOTIDE SEQUENCE [LARGE SCALE GENOMIC DNA]</scope>
    <source>
        <strain evidence="4 5">ISLP-3</strain>
    </source>
</reference>
<dbReference type="InterPro" id="IPR041678">
    <property type="entry name" value="TetR_C_16"/>
</dbReference>
<accession>A0A1G6GSG6</accession>
<feature type="DNA-binding region" description="H-T-H motif" evidence="2">
    <location>
        <begin position="27"/>
        <end position="46"/>
    </location>
</feature>
<dbReference type="SUPFAM" id="SSF48498">
    <property type="entry name" value="Tetracyclin repressor-like, C-terminal domain"/>
    <property type="match status" value="1"/>
</dbReference>
<dbReference type="RefSeq" id="WP_093180444.1">
    <property type="nucleotide sequence ID" value="NZ_FMYH01000001.1"/>
</dbReference>
<dbReference type="AlphaFoldDB" id="A0A1G6GSG6"/>
<proteinExistence type="predicted"/>
<name>A0A1G6GSG6_9MICO</name>
<evidence type="ECO:0000259" key="3">
    <source>
        <dbReference type="PROSITE" id="PS50977"/>
    </source>
</evidence>
<gene>
    <name evidence="4" type="ORF">SAMN05216410_0426</name>
</gene>
<dbReference type="PRINTS" id="PR00455">
    <property type="entry name" value="HTHTETR"/>
</dbReference>
<feature type="domain" description="HTH tetR-type" evidence="3">
    <location>
        <begin position="4"/>
        <end position="64"/>
    </location>
</feature>
<evidence type="ECO:0000256" key="2">
    <source>
        <dbReference type="PROSITE-ProRule" id="PRU00335"/>
    </source>
</evidence>
<dbReference type="EMBL" id="FMYH01000001">
    <property type="protein sequence ID" value="SDB84869.1"/>
    <property type="molecule type" value="Genomic_DNA"/>
</dbReference>
<dbReference type="Proteomes" id="UP000199039">
    <property type="component" value="Unassembled WGS sequence"/>
</dbReference>
<dbReference type="Gene3D" id="1.10.357.10">
    <property type="entry name" value="Tetracycline Repressor, domain 2"/>
    <property type="match status" value="1"/>
</dbReference>
<sequence>MTAPTTRETIVAVAQELFAERGYTATTIKDVADRAGFSPAMVMKVMGSKAELYAAAAPSDLPADESAGSGGAIGLTLVRTIVERRDAGEAERWAMLPFLIHEAPVPESIAAELRERYLRAISERISDTSPDRITSQLVIALLLGLAGTIRTLGLLTPGDLPSEDLIRGYGALVQSVVDGDA</sequence>
<organism evidence="4 5">
    <name type="scientific">Sanguibacter gelidistatuariae</name>
    <dbReference type="NCBI Taxonomy" id="1814289"/>
    <lineage>
        <taxon>Bacteria</taxon>
        <taxon>Bacillati</taxon>
        <taxon>Actinomycetota</taxon>
        <taxon>Actinomycetes</taxon>
        <taxon>Micrococcales</taxon>
        <taxon>Sanguibacteraceae</taxon>
        <taxon>Sanguibacter</taxon>
    </lineage>
</organism>
<evidence type="ECO:0000313" key="5">
    <source>
        <dbReference type="Proteomes" id="UP000199039"/>
    </source>
</evidence>
<dbReference type="InterPro" id="IPR001647">
    <property type="entry name" value="HTH_TetR"/>
</dbReference>
<dbReference type="InterPro" id="IPR009057">
    <property type="entry name" value="Homeodomain-like_sf"/>
</dbReference>
<keyword evidence="5" id="KW-1185">Reference proteome</keyword>
<dbReference type="Pfam" id="PF17920">
    <property type="entry name" value="TetR_C_16"/>
    <property type="match status" value="1"/>
</dbReference>
<dbReference type="GO" id="GO:0003700">
    <property type="term" value="F:DNA-binding transcription factor activity"/>
    <property type="evidence" value="ECO:0007669"/>
    <property type="project" value="TreeGrafter"/>
</dbReference>
<dbReference type="Pfam" id="PF00440">
    <property type="entry name" value="TetR_N"/>
    <property type="match status" value="1"/>
</dbReference>
<dbReference type="PANTHER" id="PTHR30055:SF235">
    <property type="entry name" value="TRANSCRIPTIONAL REGULATORY PROTEIN"/>
    <property type="match status" value="1"/>
</dbReference>
<dbReference type="PANTHER" id="PTHR30055">
    <property type="entry name" value="HTH-TYPE TRANSCRIPTIONAL REGULATOR RUTR"/>
    <property type="match status" value="1"/>
</dbReference>
<protein>
    <submittedName>
        <fullName evidence="4">Transcriptional regulator, TetR family</fullName>
    </submittedName>
</protein>
<dbReference type="InterPro" id="IPR050109">
    <property type="entry name" value="HTH-type_TetR-like_transc_reg"/>
</dbReference>
<dbReference type="OrthoDB" id="4867607at2"/>
<evidence type="ECO:0000313" key="4">
    <source>
        <dbReference type="EMBL" id="SDB84869.1"/>
    </source>
</evidence>
<keyword evidence="1 2" id="KW-0238">DNA-binding</keyword>
<dbReference type="InterPro" id="IPR036271">
    <property type="entry name" value="Tet_transcr_reg_TetR-rel_C_sf"/>
</dbReference>
<evidence type="ECO:0000256" key="1">
    <source>
        <dbReference type="ARBA" id="ARBA00023125"/>
    </source>
</evidence>
<dbReference type="STRING" id="1814289.SAMN05216410_0426"/>
<dbReference type="PROSITE" id="PS50977">
    <property type="entry name" value="HTH_TETR_2"/>
    <property type="match status" value="1"/>
</dbReference>
<dbReference type="GO" id="GO:0000976">
    <property type="term" value="F:transcription cis-regulatory region binding"/>
    <property type="evidence" value="ECO:0007669"/>
    <property type="project" value="TreeGrafter"/>
</dbReference>
<dbReference type="SUPFAM" id="SSF46689">
    <property type="entry name" value="Homeodomain-like"/>
    <property type="match status" value="1"/>
</dbReference>